<gene>
    <name evidence="3" type="ORF">CTAYLR_000122</name>
</gene>
<comment type="caution">
    <text evidence="3">The sequence shown here is derived from an EMBL/GenBank/DDBJ whole genome shotgun (WGS) entry which is preliminary data.</text>
</comment>
<dbReference type="GO" id="GO:0051087">
    <property type="term" value="F:protein-folding chaperone binding"/>
    <property type="evidence" value="ECO:0007669"/>
    <property type="project" value="TreeGrafter"/>
</dbReference>
<evidence type="ECO:0000313" key="4">
    <source>
        <dbReference type="Proteomes" id="UP001230188"/>
    </source>
</evidence>
<protein>
    <recommendedName>
        <fullName evidence="2">J domain-containing protein</fullName>
    </recommendedName>
</protein>
<dbReference type="GO" id="GO:0005829">
    <property type="term" value="C:cytosol"/>
    <property type="evidence" value="ECO:0007669"/>
    <property type="project" value="TreeGrafter"/>
</dbReference>
<organism evidence="3 4">
    <name type="scientific">Chrysophaeum taylorii</name>
    <dbReference type="NCBI Taxonomy" id="2483200"/>
    <lineage>
        <taxon>Eukaryota</taxon>
        <taxon>Sar</taxon>
        <taxon>Stramenopiles</taxon>
        <taxon>Ochrophyta</taxon>
        <taxon>Pelagophyceae</taxon>
        <taxon>Pelagomonadales</taxon>
        <taxon>Pelagomonadaceae</taxon>
        <taxon>Chrysophaeum</taxon>
    </lineage>
</organism>
<evidence type="ECO:0000256" key="1">
    <source>
        <dbReference type="ARBA" id="ARBA00023186"/>
    </source>
</evidence>
<dbReference type="Gene3D" id="1.10.287.110">
    <property type="entry name" value="DnaJ domain"/>
    <property type="match status" value="1"/>
</dbReference>
<dbReference type="EMBL" id="JAQMWT010000314">
    <property type="protein sequence ID" value="KAJ8605637.1"/>
    <property type="molecule type" value="Genomic_DNA"/>
</dbReference>
<dbReference type="InterPro" id="IPR001623">
    <property type="entry name" value="DnaJ_domain"/>
</dbReference>
<dbReference type="Pfam" id="PF00226">
    <property type="entry name" value="DnaJ"/>
    <property type="match status" value="1"/>
</dbReference>
<dbReference type="InterPro" id="IPR002939">
    <property type="entry name" value="DnaJ_C"/>
</dbReference>
<dbReference type="SUPFAM" id="SSF46565">
    <property type="entry name" value="Chaperone J-domain"/>
    <property type="match status" value="1"/>
</dbReference>
<dbReference type="GO" id="GO:0051082">
    <property type="term" value="F:unfolded protein binding"/>
    <property type="evidence" value="ECO:0007669"/>
    <property type="project" value="InterPro"/>
</dbReference>
<keyword evidence="1" id="KW-0143">Chaperone</keyword>
<dbReference type="FunFam" id="2.60.260.20:FF:000006">
    <property type="entry name" value="DnaJ subfamily B member 13"/>
    <property type="match status" value="1"/>
</dbReference>
<dbReference type="SMART" id="SM00271">
    <property type="entry name" value="DnaJ"/>
    <property type="match status" value="1"/>
</dbReference>
<dbReference type="GO" id="GO:0006457">
    <property type="term" value="P:protein folding"/>
    <property type="evidence" value="ECO:0007669"/>
    <property type="project" value="InterPro"/>
</dbReference>
<dbReference type="Pfam" id="PF01556">
    <property type="entry name" value="DnaJ_C"/>
    <property type="match status" value="1"/>
</dbReference>
<dbReference type="AlphaFoldDB" id="A0AAD7XNB0"/>
<dbReference type="Proteomes" id="UP001230188">
    <property type="component" value="Unassembled WGS sequence"/>
</dbReference>
<dbReference type="CDD" id="cd06257">
    <property type="entry name" value="DnaJ"/>
    <property type="match status" value="1"/>
</dbReference>
<dbReference type="PRINTS" id="PR00625">
    <property type="entry name" value="JDOMAIN"/>
</dbReference>
<evidence type="ECO:0000313" key="3">
    <source>
        <dbReference type="EMBL" id="KAJ8605637.1"/>
    </source>
</evidence>
<dbReference type="InterPro" id="IPR036869">
    <property type="entry name" value="J_dom_sf"/>
</dbReference>
<accession>A0AAD7XNB0</accession>
<proteinExistence type="predicted"/>
<dbReference type="FunFam" id="2.60.260.20:FF:000002">
    <property type="entry name" value="Dnaj homolog subfamily b member"/>
    <property type="match status" value="1"/>
</dbReference>
<dbReference type="PANTHER" id="PTHR24078">
    <property type="entry name" value="DNAJ HOMOLOG SUBFAMILY C MEMBER"/>
    <property type="match status" value="1"/>
</dbReference>
<dbReference type="SUPFAM" id="SSF49493">
    <property type="entry name" value="HSP40/DnaJ peptide-binding domain"/>
    <property type="match status" value="2"/>
</dbReference>
<feature type="domain" description="J" evidence="2">
    <location>
        <begin position="5"/>
        <end position="66"/>
    </location>
</feature>
<evidence type="ECO:0000259" key="2">
    <source>
        <dbReference type="PROSITE" id="PS50076"/>
    </source>
</evidence>
<reference evidence="3" key="1">
    <citation type="submission" date="2023-01" db="EMBL/GenBank/DDBJ databases">
        <title>Metagenome sequencing of chrysophaentin producing Chrysophaeum taylorii.</title>
        <authorList>
            <person name="Davison J."/>
            <person name="Bewley C."/>
        </authorList>
    </citation>
    <scope>NUCLEOTIDE SEQUENCE</scope>
    <source>
        <strain evidence="3">NIES-1699</strain>
    </source>
</reference>
<dbReference type="CDD" id="cd10747">
    <property type="entry name" value="DnaJ_C"/>
    <property type="match status" value="1"/>
</dbReference>
<dbReference type="InterPro" id="IPR051339">
    <property type="entry name" value="DnaJ_subfamily_B"/>
</dbReference>
<dbReference type="PROSITE" id="PS50076">
    <property type="entry name" value="DNAJ_2"/>
    <property type="match status" value="1"/>
</dbReference>
<dbReference type="Gene3D" id="2.60.260.20">
    <property type="entry name" value="Urease metallochaperone UreE, N-terminal domain"/>
    <property type="match status" value="2"/>
</dbReference>
<name>A0AAD7XNB0_9STRA</name>
<dbReference type="InterPro" id="IPR008971">
    <property type="entry name" value="HSP40/DnaJ_pept-bd"/>
</dbReference>
<sequence length="324" mass="36263">MADDYYYETLGLNRAATLSDVRRAYKQLALKHHPDKDGDAEKFEAVCEAYWVLGDLKKRAVYDQYGYEALRDGIYGETGDKTGGWTYPKKGLELFDQFFGTQNPFHDFDDKFAARLRSPPPKKLDPITKPLECTLEEIYNGCVKTFEVTRKRRKVVGCASDDGSDPRDYADETRTLTIHVKPGWKQGTKITFACEGDEGPNLIAPDLVFELVELPHPSFERRASNLVYTARLTLGEALVGTILHVPTLDGRQLAISCPEVVSPGYEKSVPGEGMPVSKNPRTKGNLIIRFQIAFPKFVPESHKPHLTKILNACATPDMSTNTSI</sequence>
<dbReference type="PANTHER" id="PTHR24078:SF519">
    <property type="entry name" value="DNAJ HOMOLOG SUBFAMILY B MEMBER 13"/>
    <property type="match status" value="1"/>
</dbReference>
<keyword evidence="4" id="KW-1185">Reference proteome</keyword>